<dbReference type="Proteomes" id="UP000001610">
    <property type="component" value="Unassembled WGS sequence"/>
</dbReference>
<dbReference type="VEuPathDB" id="FungiDB:CCM_08438"/>
<proteinExistence type="predicted"/>
<name>G3JR99_CORMM</name>
<protein>
    <submittedName>
        <fullName evidence="1">Uncharacterized protein</fullName>
    </submittedName>
</protein>
<organism evidence="1 2">
    <name type="scientific">Cordyceps militaris (strain CM01)</name>
    <name type="common">Caterpillar fungus</name>
    <dbReference type="NCBI Taxonomy" id="983644"/>
    <lineage>
        <taxon>Eukaryota</taxon>
        <taxon>Fungi</taxon>
        <taxon>Dikarya</taxon>
        <taxon>Ascomycota</taxon>
        <taxon>Pezizomycotina</taxon>
        <taxon>Sordariomycetes</taxon>
        <taxon>Hypocreomycetidae</taxon>
        <taxon>Hypocreales</taxon>
        <taxon>Cordycipitaceae</taxon>
        <taxon>Cordyceps</taxon>
    </lineage>
</organism>
<dbReference type="EMBL" id="JH126405">
    <property type="protein sequence ID" value="EGX88395.1"/>
    <property type="molecule type" value="Genomic_DNA"/>
</dbReference>
<gene>
    <name evidence="1" type="ORF">CCM_08438</name>
</gene>
<keyword evidence="2" id="KW-1185">Reference proteome</keyword>
<dbReference type="HOGENOM" id="CLU_1806075_0_0_1"/>
<reference evidence="1 2" key="1">
    <citation type="journal article" date="2011" name="Genome Biol.">
        <title>Genome sequence of the insect pathogenic fungus Cordyceps militaris, a valued traditional Chinese medicine.</title>
        <authorList>
            <person name="Zheng P."/>
            <person name="Xia Y."/>
            <person name="Xiao G."/>
            <person name="Xiong C."/>
            <person name="Hu X."/>
            <person name="Zhang S."/>
            <person name="Zheng H."/>
            <person name="Huang Y."/>
            <person name="Zhou Y."/>
            <person name="Wang S."/>
            <person name="Zhao G.P."/>
            <person name="Liu X."/>
            <person name="St Leger R.J."/>
            <person name="Wang C."/>
        </authorList>
    </citation>
    <scope>NUCLEOTIDE SEQUENCE [LARGE SCALE GENOMIC DNA]</scope>
    <source>
        <strain evidence="1 2">CM01</strain>
    </source>
</reference>
<evidence type="ECO:0000313" key="2">
    <source>
        <dbReference type="Proteomes" id="UP000001610"/>
    </source>
</evidence>
<evidence type="ECO:0000313" key="1">
    <source>
        <dbReference type="EMBL" id="EGX88395.1"/>
    </source>
</evidence>
<dbReference type="RefSeq" id="XP_006673640.1">
    <property type="nucleotide sequence ID" value="XM_006673577.1"/>
</dbReference>
<dbReference type="GeneID" id="18170446"/>
<dbReference type="KEGG" id="cmt:CCM_08438"/>
<sequence length="143" mass="15322">MAILLGQFVGSRKRENTQVPFDVVTTSSFWFLYAGSLRLGLSLPKNQSSTLPNAVAPSPSISSIRARGVRLIGAAENSIWRAGLAGVVAKSIAILLRIFSRNENVGQAIYPVSFVYSLNLEKRVTLPVSWLGRAPAPGLLAGI</sequence>
<accession>G3JR99</accession>
<dbReference type="InParanoid" id="G3JR99"/>
<dbReference type="AlphaFoldDB" id="G3JR99"/>